<sequence length="357" mass="39802">MEMRDFDPADEITKSLSANGYRIGALLEKIDSSYSRASAFCSYVEGNMEGYRNNLNSLQLKRESIVRDIDTSLSDLYLEADHAFSKQNADDLSQNRFSFFGKAEKSIENVRDRLTQLKERADDLSIELLHEHQWELEDLFQRYSIADFYRSIPASSIQSELESIAECHSGYSDDEIEQKKKSYLILGGVAGLILAIFTYPLAMWSFGNIADNGGIFSVLILLAILGGATILLGVNESGWVLAAGGLFALALFFYLLPLLIIGASAGLAWYLFDQQMEKNASLQSHHRRQMGSAAEKIGKRILDDCRGTQLRIGSELMAEIEKESAILENLIEQLASLEADFSARLAKAQRIRKLAIG</sequence>
<dbReference type="EMBL" id="FOWZ01000002">
    <property type="protein sequence ID" value="SFP07966.1"/>
    <property type="molecule type" value="Genomic_DNA"/>
</dbReference>
<accession>A0A1I5MG86</accession>
<dbReference type="AlphaFoldDB" id="A0A1I5MG86"/>
<evidence type="ECO:0000256" key="2">
    <source>
        <dbReference type="SAM" id="Phobius"/>
    </source>
</evidence>
<evidence type="ECO:0000313" key="3">
    <source>
        <dbReference type="EMBL" id="SFP07966.1"/>
    </source>
</evidence>
<keyword evidence="4" id="KW-1185">Reference proteome</keyword>
<reference evidence="4" key="1">
    <citation type="submission" date="2016-10" db="EMBL/GenBank/DDBJ databases">
        <authorList>
            <person name="Varghese N."/>
            <person name="Submissions S."/>
        </authorList>
    </citation>
    <scope>NUCLEOTIDE SEQUENCE [LARGE SCALE GENOMIC DNA]</scope>
    <source>
        <strain evidence="4">CGMCC 1.7715</strain>
    </source>
</reference>
<keyword evidence="2" id="KW-0472">Membrane</keyword>
<evidence type="ECO:0000313" key="4">
    <source>
        <dbReference type="Proteomes" id="UP000199331"/>
    </source>
</evidence>
<name>A0A1I5MG86_9SPHN</name>
<keyword evidence="2" id="KW-0812">Transmembrane</keyword>
<protein>
    <submittedName>
        <fullName evidence="3">Uncharacterized protein</fullName>
    </submittedName>
</protein>
<gene>
    <name evidence="3" type="ORF">SAMN04488060_1316</name>
</gene>
<keyword evidence="1" id="KW-0175">Coiled coil</keyword>
<feature type="transmembrane region" description="Helical" evidence="2">
    <location>
        <begin position="183"/>
        <end position="202"/>
    </location>
</feature>
<evidence type="ECO:0000256" key="1">
    <source>
        <dbReference type="SAM" id="Coils"/>
    </source>
</evidence>
<keyword evidence="2" id="KW-1133">Transmembrane helix</keyword>
<organism evidence="3 4">
    <name type="scientific">Qipengyuania nanhaisediminis</name>
    <dbReference type="NCBI Taxonomy" id="604088"/>
    <lineage>
        <taxon>Bacteria</taxon>
        <taxon>Pseudomonadati</taxon>
        <taxon>Pseudomonadota</taxon>
        <taxon>Alphaproteobacteria</taxon>
        <taxon>Sphingomonadales</taxon>
        <taxon>Erythrobacteraceae</taxon>
        <taxon>Qipengyuania</taxon>
    </lineage>
</organism>
<dbReference type="Proteomes" id="UP000199331">
    <property type="component" value="Unassembled WGS sequence"/>
</dbReference>
<feature type="transmembrane region" description="Helical" evidence="2">
    <location>
        <begin position="246"/>
        <end position="272"/>
    </location>
</feature>
<feature type="transmembrane region" description="Helical" evidence="2">
    <location>
        <begin position="214"/>
        <end position="234"/>
    </location>
</feature>
<proteinExistence type="predicted"/>
<feature type="coiled-coil region" evidence="1">
    <location>
        <begin position="100"/>
        <end position="127"/>
    </location>
</feature>